<dbReference type="PROSITE" id="PS50943">
    <property type="entry name" value="HTH_CROC1"/>
    <property type="match status" value="1"/>
</dbReference>
<protein>
    <recommendedName>
        <fullName evidence="1">HTH cro/C1-type domain-containing protein</fullName>
    </recommendedName>
</protein>
<evidence type="ECO:0000259" key="1">
    <source>
        <dbReference type="PROSITE" id="PS50943"/>
    </source>
</evidence>
<dbReference type="InterPro" id="IPR010982">
    <property type="entry name" value="Lambda_DNA-bd_dom_sf"/>
</dbReference>
<evidence type="ECO:0000313" key="2">
    <source>
        <dbReference type="EMBL" id="GAA5518566.1"/>
    </source>
</evidence>
<feature type="domain" description="HTH cro/C1-type" evidence="1">
    <location>
        <begin position="21"/>
        <end position="53"/>
    </location>
</feature>
<dbReference type="RefSeq" id="WP_286214433.1">
    <property type="nucleotide sequence ID" value="NZ_AP027736.1"/>
</dbReference>
<gene>
    <name evidence="2" type="ORF">Lsed01_00996</name>
</gene>
<keyword evidence="3" id="KW-1185">Reference proteome</keyword>
<dbReference type="SUPFAM" id="SSF47413">
    <property type="entry name" value="lambda repressor-like DNA-binding domains"/>
    <property type="match status" value="1"/>
</dbReference>
<dbReference type="SMART" id="SM00530">
    <property type="entry name" value="HTH_XRE"/>
    <property type="match status" value="1"/>
</dbReference>
<dbReference type="EMBL" id="BAABRR010000004">
    <property type="protein sequence ID" value="GAA5518566.1"/>
    <property type="molecule type" value="Genomic_DNA"/>
</dbReference>
<dbReference type="CDD" id="cd00093">
    <property type="entry name" value="HTH_XRE"/>
    <property type="match status" value="1"/>
</dbReference>
<comment type="caution">
    <text evidence="2">The sequence shown here is derived from an EMBL/GenBank/DDBJ whole genome shotgun (WGS) entry which is preliminary data.</text>
</comment>
<organism evidence="2 3">
    <name type="scientific">Demequina sediminis</name>
    <dbReference type="NCBI Taxonomy" id="1930058"/>
    <lineage>
        <taxon>Bacteria</taxon>
        <taxon>Bacillati</taxon>
        <taxon>Actinomycetota</taxon>
        <taxon>Actinomycetes</taxon>
        <taxon>Micrococcales</taxon>
        <taxon>Demequinaceae</taxon>
        <taxon>Demequina</taxon>
    </lineage>
</organism>
<reference evidence="2 3" key="1">
    <citation type="submission" date="2024-02" db="EMBL/GenBank/DDBJ databases">
        <title>Lysinimicrobium sediminis NBRC 112286.</title>
        <authorList>
            <person name="Ichikawa N."/>
            <person name="Katano-Makiyama Y."/>
            <person name="Hidaka K."/>
        </authorList>
    </citation>
    <scope>NUCLEOTIDE SEQUENCE [LARGE SCALE GENOMIC DNA]</scope>
    <source>
        <strain evidence="2 3">NBRC 112286</strain>
    </source>
</reference>
<dbReference type="InterPro" id="IPR001387">
    <property type="entry name" value="Cro/C1-type_HTH"/>
</dbReference>
<evidence type="ECO:0000313" key="3">
    <source>
        <dbReference type="Proteomes" id="UP001426770"/>
    </source>
</evidence>
<dbReference type="Proteomes" id="UP001426770">
    <property type="component" value="Unassembled WGS sequence"/>
</dbReference>
<sequence>MEGSEPARLPIRSPEALGEAIARRRIEVDLTQDELAEAIGVSRRYVYNIESGEPNLYARRLFDSLRELGLRIELVPDAAGRRHQARARRSQIAARGESDGP</sequence>
<proteinExistence type="predicted"/>
<dbReference type="Pfam" id="PF01381">
    <property type="entry name" value="HTH_3"/>
    <property type="match status" value="1"/>
</dbReference>
<dbReference type="Gene3D" id="1.10.260.40">
    <property type="entry name" value="lambda repressor-like DNA-binding domains"/>
    <property type="match status" value="1"/>
</dbReference>
<name>A0ABP9WIW0_9MICO</name>
<accession>A0ABP9WIW0</accession>